<name>A0A8E0RJC9_9TREM</name>
<evidence type="ECO:0000256" key="1">
    <source>
        <dbReference type="SAM" id="MobiDB-lite"/>
    </source>
</evidence>
<proteinExistence type="predicted"/>
<dbReference type="SUPFAM" id="SSF48065">
    <property type="entry name" value="DBL homology domain (DH-domain)"/>
    <property type="match status" value="1"/>
</dbReference>
<dbReference type="Pfam" id="PF00621">
    <property type="entry name" value="RhoGEF"/>
    <property type="match status" value="1"/>
</dbReference>
<feature type="compositionally biased region" description="Polar residues" evidence="1">
    <location>
        <begin position="1182"/>
        <end position="1192"/>
    </location>
</feature>
<accession>A0A8E0RJC9</accession>
<feature type="region of interest" description="Disordered" evidence="1">
    <location>
        <begin position="1182"/>
        <end position="1213"/>
    </location>
</feature>
<dbReference type="PANTHER" id="PTHR12845">
    <property type="entry name" value="GUANINE NUCLEOTIDE EXCHANGE FACTOR"/>
    <property type="match status" value="1"/>
</dbReference>
<dbReference type="SMART" id="SM00325">
    <property type="entry name" value="RhoGEF"/>
    <property type="match status" value="1"/>
</dbReference>
<dbReference type="OrthoDB" id="27593at2759"/>
<gene>
    <name evidence="3" type="ORF">FBUS_02921</name>
</gene>
<dbReference type="InterPro" id="IPR047271">
    <property type="entry name" value="Ephexin-like"/>
</dbReference>
<organism evidence="3 4">
    <name type="scientific">Fasciolopsis buskii</name>
    <dbReference type="NCBI Taxonomy" id="27845"/>
    <lineage>
        <taxon>Eukaryota</taxon>
        <taxon>Metazoa</taxon>
        <taxon>Spiralia</taxon>
        <taxon>Lophotrochozoa</taxon>
        <taxon>Platyhelminthes</taxon>
        <taxon>Trematoda</taxon>
        <taxon>Digenea</taxon>
        <taxon>Plagiorchiida</taxon>
        <taxon>Echinostomata</taxon>
        <taxon>Echinostomatoidea</taxon>
        <taxon>Fasciolidae</taxon>
        <taxon>Fasciolopsis</taxon>
    </lineage>
</organism>
<dbReference type="InterPro" id="IPR011993">
    <property type="entry name" value="PH-like_dom_sf"/>
</dbReference>
<sequence length="1306" mass="142220">QIKTEEENQPNAENSTPFTTSTDALTAPVYSPSVSSADVEHDDDQEEEEILTTSHPPTEVVDTVVTMTKNPDGSLKKTTRKTTRTLVTTTRVRRIRTKPPVPGERLLTGGDNSVDGGALTGSSPEQSGLADATCEQQTGKLYTLVGPKQMSQDDGENRITQATFTIMTPTSRTEVTYHEDDQPVSSMDPETLKHLQSMREEKLRQNAQSGQGEIDTLNGLKPELQHARTKTTVRKTVIASAAKATLVATGTSKPPKNTLLLLNESTSPDPEKSAKFDPSQFHQDILTQVDPNALVTSGCATTLDLNDPYITGSQLTSGNPNADFLTTPGFMGTATVTTKRNPRTANNLVNKSMLVSKASLESLKKPFALWSKDLKQDALPIGDEALSTVEAIKLDGEDTDQLALLAMKESERLFSEAKYFVSGNPTKVTTTTTIVHPTANEMNEAADSRFQSRFSNLPLYQGYGLIGQQLQLSLNKKEPISSADHQNEESAGEGALCKFDQFRDSAADAAMSDWSAMLMNLTNTTGGSVTSPPNAAMQTPGVEVSTATTDLLSLLDATTDRLLQEATKQWCTLGYTPLDIPSPAPIPLPISEAGRGGLLSGSLPEEKNFEMISEDENRTHKKSIASHHSIESLMPEGTAHKDIANEDQHHQYPHGASFHRETLSVDETALIKPAIEAPEDRIREEESPPKLSSLGVTKPGAFRVAWSEMNEVLSSGVLKLLTKHEIQLQEAMFEVITSEASYYQSLNVLVNHFYHSPEFSCETSNASHVSSPSMARAGAANAGLTSTAGTPIKDGGTGLATRGQSNTAGSPMHGSALFQAASEVGADSSPTPLSLSCPGSGLKRSVLKPLEKHHLFSNVLLVCLASEKFLRDLEARWASQTPVVNEVCDLIVKHAGGANFEPYITYLRNQAYQLDTLRNLCQHDSFRSALETLHGNPICGKNSLSSFLALPMQRLTRLKLLVEVIRRLQDAVIRDASEAEAGKCPRPHRIPTDRERENVQLALCELSRLLASSETEKELMDQKARLLTLSTSLEFMDTVKSIAISDKRLIKEGELREVSADGRVSVLQKLSLKKPNAYYFILFNDLLLVTKRKKNDRYLVLDYCERAEIQAEVQRLGEQSAPRPTKPAAVDDSKLLAAIVSPSGSRIPNEKLRTRSGSPIHNYAVRPRRPKTTADFPRAVASQQRVDGNSTGTTGGAETKFRPPGLARSGSSLSSYHIDQHGKLSPFSRSPPGDQPKVEALHLVLTSSQNSTSTEMLLLPKDVDDFLGWCKALGISSTPVMNSNLERLNATSGGFIHRFWTNNQLL</sequence>
<dbReference type="InterPro" id="IPR000219">
    <property type="entry name" value="DH_dom"/>
</dbReference>
<dbReference type="EMBL" id="LUCM01011305">
    <property type="protein sequence ID" value="KAA0184159.1"/>
    <property type="molecule type" value="Genomic_DNA"/>
</dbReference>
<comment type="caution">
    <text evidence="3">The sequence shown here is derived from an EMBL/GenBank/DDBJ whole genome shotgun (WGS) entry which is preliminary data.</text>
</comment>
<feature type="non-terminal residue" evidence="3">
    <location>
        <position position="1306"/>
    </location>
</feature>
<evidence type="ECO:0000313" key="4">
    <source>
        <dbReference type="Proteomes" id="UP000728185"/>
    </source>
</evidence>
<reference evidence="3" key="1">
    <citation type="submission" date="2019-05" db="EMBL/GenBank/DDBJ databases">
        <title>Annotation for the trematode Fasciolopsis buski.</title>
        <authorList>
            <person name="Choi Y.-J."/>
        </authorList>
    </citation>
    <scope>NUCLEOTIDE SEQUENCE</scope>
    <source>
        <strain evidence="3">HT</strain>
        <tissue evidence="3">Whole worm</tissue>
    </source>
</reference>
<dbReference type="GO" id="GO:0005085">
    <property type="term" value="F:guanyl-nucleotide exchange factor activity"/>
    <property type="evidence" value="ECO:0007669"/>
    <property type="project" value="InterPro"/>
</dbReference>
<feature type="compositionally biased region" description="Polar residues" evidence="1">
    <location>
        <begin position="7"/>
        <end position="24"/>
    </location>
</feature>
<evidence type="ECO:0000259" key="2">
    <source>
        <dbReference type="PROSITE" id="PS50010"/>
    </source>
</evidence>
<feature type="region of interest" description="Disordered" evidence="1">
    <location>
        <begin position="1"/>
        <end position="57"/>
    </location>
</feature>
<dbReference type="InterPro" id="IPR035899">
    <property type="entry name" value="DBL_dom_sf"/>
</dbReference>
<evidence type="ECO:0000313" key="3">
    <source>
        <dbReference type="EMBL" id="KAA0184159.1"/>
    </source>
</evidence>
<feature type="region of interest" description="Disordered" evidence="1">
    <location>
        <begin position="1146"/>
        <end position="1165"/>
    </location>
</feature>
<feature type="compositionally biased region" description="Acidic residues" evidence="1">
    <location>
        <begin position="40"/>
        <end position="50"/>
    </location>
</feature>
<dbReference type="Proteomes" id="UP000728185">
    <property type="component" value="Unassembled WGS sequence"/>
</dbReference>
<feature type="region of interest" description="Disordered" evidence="1">
    <location>
        <begin position="100"/>
        <end position="130"/>
    </location>
</feature>
<dbReference type="SUPFAM" id="SSF50729">
    <property type="entry name" value="PH domain-like"/>
    <property type="match status" value="1"/>
</dbReference>
<feature type="domain" description="DH" evidence="2">
    <location>
        <begin position="727"/>
        <end position="1016"/>
    </location>
</feature>
<dbReference type="Gene3D" id="2.30.29.30">
    <property type="entry name" value="Pleckstrin-homology domain (PH domain)/Phosphotyrosine-binding domain (PTB)"/>
    <property type="match status" value="1"/>
</dbReference>
<dbReference type="PROSITE" id="PS50010">
    <property type="entry name" value="DH_2"/>
    <property type="match status" value="1"/>
</dbReference>
<keyword evidence="4" id="KW-1185">Reference proteome</keyword>
<feature type="region of interest" description="Disordered" evidence="1">
    <location>
        <begin position="786"/>
        <end position="809"/>
    </location>
</feature>
<protein>
    <submittedName>
        <fullName evidence="3">Guanine nucleotide exchange factor</fullName>
    </submittedName>
</protein>
<dbReference type="Gene3D" id="1.20.900.10">
    <property type="entry name" value="Dbl homology (DH) domain"/>
    <property type="match status" value="1"/>
</dbReference>
<dbReference type="PANTHER" id="PTHR12845:SF5">
    <property type="entry name" value="EPHEXIN, ISOFORM D"/>
    <property type="match status" value="1"/>
</dbReference>